<dbReference type="InterPro" id="IPR014939">
    <property type="entry name" value="CDT1_Gemini-bd-like"/>
</dbReference>
<keyword evidence="4" id="KW-1185">Reference proteome</keyword>
<evidence type="ECO:0000313" key="3">
    <source>
        <dbReference type="EMBL" id="KAF7732378.1"/>
    </source>
</evidence>
<comment type="caution">
    <text evidence="3">The sequence shown here is derived from an EMBL/GenBank/DDBJ whole genome shotgun (WGS) entry which is preliminary data.</text>
</comment>
<evidence type="ECO:0000313" key="4">
    <source>
        <dbReference type="Proteomes" id="UP000605846"/>
    </source>
</evidence>
<organism evidence="3 4">
    <name type="scientific">Apophysomyces ossiformis</name>
    <dbReference type="NCBI Taxonomy" id="679940"/>
    <lineage>
        <taxon>Eukaryota</taxon>
        <taxon>Fungi</taxon>
        <taxon>Fungi incertae sedis</taxon>
        <taxon>Mucoromycota</taxon>
        <taxon>Mucoromycotina</taxon>
        <taxon>Mucoromycetes</taxon>
        <taxon>Mucorales</taxon>
        <taxon>Mucorineae</taxon>
        <taxon>Mucoraceae</taxon>
        <taxon>Apophysomyces</taxon>
    </lineage>
</organism>
<feature type="compositionally biased region" description="Polar residues" evidence="1">
    <location>
        <begin position="242"/>
        <end position="253"/>
    </location>
</feature>
<dbReference type="InterPro" id="IPR036390">
    <property type="entry name" value="WH_DNA-bd_sf"/>
</dbReference>
<feature type="region of interest" description="Disordered" evidence="1">
    <location>
        <begin position="209"/>
        <end position="253"/>
    </location>
</feature>
<feature type="region of interest" description="Disordered" evidence="1">
    <location>
        <begin position="129"/>
        <end position="167"/>
    </location>
</feature>
<dbReference type="AlphaFoldDB" id="A0A8H7ETA4"/>
<evidence type="ECO:0000256" key="1">
    <source>
        <dbReference type="SAM" id="MobiDB-lite"/>
    </source>
</evidence>
<dbReference type="Proteomes" id="UP000605846">
    <property type="component" value="Unassembled WGS sequence"/>
</dbReference>
<protein>
    <recommendedName>
        <fullName evidence="2">CDT1 Geminin-binding domain-containing protein</fullName>
    </recommendedName>
</protein>
<feature type="compositionally biased region" description="Basic and acidic residues" evidence="1">
    <location>
        <begin position="485"/>
        <end position="500"/>
    </location>
</feature>
<accession>A0A8H7ETA4</accession>
<feature type="region of interest" description="Disordered" evidence="1">
    <location>
        <begin position="1"/>
        <end position="29"/>
    </location>
</feature>
<feature type="compositionally biased region" description="Basic and acidic residues" evidence="1">
    <location>
        <begin position="20"/>
        <end position="29"/>
    </location>
</feature>
<gene>
    <name evidence="3" type="ORF">EC973_005274</name>
</gene>
<feature type="domain" description="CDT1 Geminin-binding" evidence="2">
    <location>
        <begin position="344"/>
        <end position="413"/>
    </location>
</feature>
<reference evidence="3" key="1">
    <citation type="submission" date="2020-01" db="EMBL/GenBank/DDBJ databases">
        <title>Genome Sequencing of Three Apophysomyces-Like Fungal Strains Confirms a Novel Fungal Genus in the Mucoromycota with divergent Burkholderia-like Endosymbiotic Bacteria.</title>
        <authorList>
            <person name="Stajich J.E."/>
            <person name="Macias A.M."/>
            <person name="Carter-House D."/>
            <person name="Lovett B."/>
            <person name="Kasson L.R."/>
            <person name="Berry K."/>
            <person name="Grigoriev I."/>
            <person name="Chang Y."/>
            <person name="Spatafora J."/>
            <person name="Kasson M.T."/>
        </authorList>
    </citation>
    <scope>NUCLEOTIDE SEQUENCE</scope>
    <source>
        <strain evidence="3">NRRL A-21654</strain>
    </source>
</reference>
<evidence type="ECO:0000259" key="2">
    <source>
        <dbReference type="Pfam" id="PF08839"/>
    </source>
</evidence>
<dbReference type="EMBL" id="JABAYA010000003">
    <property type="protein sequence ID" value="KAF7732378.1"/>
    <property type="molecule type" value="Genomic_DNA"/>
</dbReference>
<name>A0A8H7ETA4_9FUNG</name>
<feature type="region of interest" description="Disordered" evidence="1">
    <location>
        <begin position="482"/>
        <end position="511"/>
    </location>
</feature>
<dbReference type="SUPFAM" id="SSF46785">
    <property type="entry name" value="Winged helix' DNA-binding domain"/>
    <property type="match status" value="1"/>
</dbReference>
<feature type="compositionally biased region" description="Basic and acidic residues" evidence="1">
    <location>
        <begin position="98"/>
        <end position="115"/>
    </location>
</feature>
<dbReference type="OrthoDB" id="2288199at2759"/>
<dbReference type="Pfam" id="PF08839">
    <property type="entry name" value="CDT1"/>
    <property type="match status" value="1"/>
</dbReference>
<feature type="region of interest" description="Disordered" evidence="1">
    <location>
        <begin position="95"/>
        <end position="115"/>
    </location>
</feature>
<proteinExistence type="predicted"/>
<feature type="compositionally biased region" description="Polar residues" evidence="1">
    <location>
        <begin position="1"/>
        <end position="13"/>
    </location>
</feature>
<sequence length="529" mass="59257">MIQRTLNLQVTKSRSGRGLETTDKSKDLQKQIDQPLRSSARLAQKTHNQNTLTSIFGHPYVKNDTPRTTASRKRNLERDIEVEVCNSKKQHLNLAEAGKQEDDSEKCQNIESNDDREKIELATKEETIVEERSEESVTAEKSEEPVTAKTSEESVTAEKDGESLKKSDITVISNTIIDSATEEEKIECRDNEIDTENVTLGVKDTAASITSDTEKSEKLTKPIKYQPGDSDEVEEPKVENAVTATDESSKATESLIPSETYKRNLEDVKLPKAKRLHADSNATKTSAADKVQGNVSVAAIQPVQIAEVGKPKSVVNKRASTTYDQLSNLPVSKSSIADERVTLTRLREALDTSLNFHKGKSQLLMFHKVQSMLSKSTDRNIGLCHVLKIIYVAPTLYQISPRVLTTFGSTTETFVLDFGTSWEVPLSGSDLESRKTILATEMDRYYKEHPQSLIPEAAVPRLTKLVDKDAWKKSVNLPPGQRALLESHERRRREEEEKKNNSQRSGSWENRALSLRERIKAKALAKKKL</sequence>